<feature type="domain" description="Cupin type-2" evidence="2">
    <location>
        <begin position="40"/>
        <end position="104"/>
    </location>
</feature>
<dbReference type="EMBL" id="JAENIO010000025">
    <property type="protein sequence ID" value="MBK1834519.1"/>
    <property type="molecule type" value="Genomic_DNA"/>
</dbReference>
<evidence type="ECO:0000313" key="4">
    <source>
        <dbReference type="Proteomes" id="UP000604083"/>
    </source>
</evidence>
<sequence>MIITSPDLPWAGVSHNEALRKQVYLGQGEVPRVTQFARSVFPPGEVAPGHSHPDMWEVFLVTRGTLTVEVDGQRHELATGSTITLAPGEHHELRNEKDEDLELTYFGILQD</sequence>
<dbReference type="InterPro" id="IPR013096">
    <property type="entry name" value="Cupin_2"/>
</dbReference>
<dbReference type="Proteomes" id="UP000604083">
    <property type="component" value="Unassembled WGS sequence"/>
</dbReference>
<protein>
    <submittedName>
        <fullName evidence="3">Cupin domain-containing protein</fullName>
    </submittedName>
</protein>
<keyword evidence="1" id="KW-0479">Metal-binding</keyword>
<organism evidence="3 4">
    <name type="scientific">Roseibacillus ishigakijimensis</name>
    <dbReference type="NCBI Taxonomy" id="454146"/>
    <lineage>
        <taxon>Bacteria</taxon>
        <taxon>Pseudomonadati</taxon>
        <taxon>Verrucomicrobiota</taxon>
        <taxon>Verrucomicrobiia</taxon>
        <taxon>Verrucomicrobiales</taxon>
        <taxon>Verrucomicrobiaceae</taxon>
        <taxon>Roseibacillus</taxon>
    </lineage>
</organism>
<dbReference type="InterPro" id="IPR011051">
    <property type="entry name" value="RmlC_Cupin_sf"/>
</dbReference>
<dbReference type="RefSeq" id="WP_200391949.1">
    <property type="nucleotide sequence ID" value="NZ_JAENIO010000025.1"/>
</dbReference>
<comment type="caution">
    <text evidence="3">The sequence shown here is derived from an EMBL/GenBank/DDBJ whole genome shotgun (WGS) entry which is preliminary data.</text>
</comment>
<dbReference type="PANTHER" id="PTHR35848">
    <property type="entry name" value="OXALATE-BINDING PROTEIN"/>
    <property type="match status" value="1"/>
</dbReference>
<dbReference type="Gene3D" id="2.60.120.10">
    <property type="entry name" value="Jelly Rolls"/>
    <property type="match status" value="1"/>
</dbReference>
<dbReference type="InterPro" id="IPR014710">
    <property type="entry name" value="RmlC-like_jellyroll"/>
</dbReference>
<evidence type="ECO:0000313" key="3">
    <source>
        <dbReference type="EMBL" id="MBK1834519.1"/>
    </source>
</evidence>
<dbReference type="Pfam" id="PF07883">
    <property type="entry name" value="Cupin_2"/>
    <property type="match status" value="1"/>
</dbReference>
<dbReference type="PANTHER" id="PTHR35848:SF6">
    <property type="entry name" value="CUPIN TYPE-2 DOMAIN-CONTAINING PROTEIN"/>
    <property type="match status" value="1"/>
</dbReference>
<evidence type="ECO:0000259" key="2">
    <source>
        <dbReference type="Pfam" id="PF07883"/>
    </source>
</evidence>
<evidence type="ECO:0000256" key="1">
    <source>
        <dbReference type="ARBA" id="ARBA00022723"/>
    </source>
</evidence>
<dbReference type="SUPFAM" id="SSF51182">
    <property type="entry name" value="RmlC-like cupins"/>
    <property type="match status" value="1"/>
</dbReference>
<gene>
    <name evidence="3" type="ORF">JIN78_10645</name>
</gene>
<keyword evidence="4" id="KW-1185">Reference proteome</keyword>
<dbReference type="AlphaFoldDB" id="A0A934RT15"/>
<dbReference type="InterPro" id="IPR051610">
    <property type="entry name" value="GPI/OXD"/>
</dbReference>
<name>A0A934RT15_9BACT</name>
<reference evidence="3" key="1">
    <citation type="submission" date="2021-01" db="EMBL/GenBank/DDBJ databases">
        <title>Modified the classification status of verrucomicrobia.</title>
        <authorList>
            <person name="Feng X."/>
        </authorList>
    </citation>
    <scope>NUCLEOTIDE SEQUENCE</scope>
    <source>
        <strain evidence="3">KCTC 12986</strain>
    </source>
</reference>
<accession>A0A934RT15</accession>
<proteinExistence type="predicted"/>
<dbReference type="GO" id="GO:0046872">
    <property type="term" value="F:metal ion binding"/>
    <property type="evidence" value="ECO:0007669"/>
    <property type="project" value="UniProtKB-KW"/>
</dbReference>